<name>A0ABS1BUT2_9NEIS</name>
<evidence type="ECO:0000313" key="1">
    <source>
        <dbReference type="EMBL" id="MBK0397014.1"/>
    </source>
</evidence>
<comment type="caution">
    <text evidence="1">The sequence shown here is derived from an EMBL/GenBank/DDBJ whole genome shotgun (WGS) entry which is preliminary data.</text>
</comment>
<gene>
    <name evidence="1" type="ORF">JDW22_10615</name>
</gene>
<organism evidence="1 2">
    <name type="scientific">Kingella bonacorsii</name>
    <dbReference type="NCBI Taxonomy" id="2796361"/>
    <lineage>
        <taxon>Bacteria</taxon>
        <taxon>Pseudomonadati</taxon>
        <taxon>Pseudomonadota</taxon>
        <taxon>Betaproteobacteria</taxon>
        <taxon>Neisseriales</taxon>
        <taxon>Neisseriaceae</taxon>
        <taxon>Kingella</taxon>
    </lineage>
</organism>
<reference evidence="1 2" key="1">
    <citation type="journal article" date="2021" name="Pathogens">
        <title>Isolation and Characterization of Kingella bonacorsii sp. nov., A Novel Kingella Species Detected in a Stable Periodontitis Subject.</title>
        <authorList>
            <person name="Antezack A."/>
            <person name="Boxberger M."/>
            <person name="Rolland C."/>
            <person name="Monnet-Corti V."/>
            <person name="La Scola B."/>
        </authorList>
    </citation>
    <scope>NUCLEOTIDE SEQUENCE [LARGE SCALE GENOMIC DNA]</scope>
    <source>
        <strain evidence="1 2">Marseille-Q4569</strain>
    </source>
</reference>
<dbReference type="Proteomes" id="UP000614058">
    <property type="component" value="Unassembled WGS sequence"/>
</dbReference>
<keyword evidence="2" id="KW-1185">Reference proteome</keyword>
<evidence type="ECO:0000313" key="2">
    <source>
        <dbReference type="Proteomes" id="UP000614058"/>
    </source>
</evidence>
<sequence>MDYLPEAARITKKGGEIVINGTSNNKYLRGIPNETELARMGLRLKYNGPLKEEFKRLEFHKSTGANLDSKNLKTIVFEKVK</sequence>
<dbReference type="EMBL" id="JAEHNZ010000004">
    <property type="protein sequence ID" value="MBK0397014.1"/>
    <property type="molecule type" value="Genomic_DNA"/>
</dbReference>
<accession>A0ABS1BUT2</accession>
<proteinExistence type="predicted"/>
<protein>
    <submittedName>
        <fullName evidence="1">Uncharacterized protein</fullName>
    </submittedName>
</protein>